<name>A0ABY0H9S0_9PEZI</name>
<evidence type="ECO:0000313" key="2">
    <source>
        <dbReference type="Proteomes" id="UP000294003"/>
    </source>
</evidence>
<keyword evidence="2" id="KW-1185">Reference proteome</keyword>
<accession>A0ABY0H9S0</accession>
<protein>
    <submittedName>
        <fullName evidence="1">Uncharacterized protein</fullName>
    </submittedName>
</protein>
<reference evidence="1 2" key="1">
    <citation type="submission" date="2018-06" db="EMBL/GenBank/DDBJ databases">
        <title>Complete Genomes of Monosporascus.</title>
        <authorList>
            <person name="Robinson A.J."/>
            <person name="Natvig D.O."/>
        </authorList>
    </citation>
    <scope>NUCLEOTIDE SEQUENCE [LARGE SCALE GENOMIC DNA]</scope>
    <source>
        <strain evidence="1 2">CBS 609.92</strain>
    </source>
</reference>
<comment type="caution">
    <text evidence="1">The sequence shown here is derived from an EMBL/GenBank/DDBJ whole genome shotgun (WGS) entry which is preliminary data.</text>
</comment>
<gene>
    <name evidence="1" type="ORF">DL762_004773</name>
</gene>
<dbReference type="EMBL" id="QJNS01000117">
    <property type="protein sequence ID" value="RYO86357.1"/>
    <property type="molecule type" value="Genomic_DNA"/>
</dbReference>
<evidence type="ECO:0000313" key="1">
    <source>
        <dbReference type="EMBL" id="RYO86357.1"/>
    </source>
</evidence>
<dbReference type="Proteomes" id="UP000294003">
    <property type="component" value="Unassembled WGS sequence"/>
</dbReference>
<organism evidence="1 2">
    <name type="scientific">Monosporascus cannonballus</name>
    <dbReference type="NCBI Taxonomy" id="155416"/>
    <lineage>
        <taxon>Eukaryota</taxon>
        <taxon>Fungi</taxon>
        <taxon>Dikarya</taxon>
        <taxon>Ascomycota</taxon>
        <taxon>Pezizomycotina</taxon>
        <taxon>Sordariomycetes</taxon>
        <taxon>Xylariomycetidae</taxon>
        <taxon>Xylariales</taxon>
        <taxon>Xylariales incertae sedis</taxon>
        <taxon>Monosporascus</taxon>
    </lineage>
</organism>
<sequence>MDQASSHKCIGLVTSVVDSARGAFAQAASAFAGIDYFLILVVTASGDGDVRASEEYDEMKGMHTMDDIALLKAALGRRRKLDCIVKRLKLEEVRKAVSDGSAVADPLANLLGGTKWDAPTEAELCALIQDNVDAIMSDAMARRKPGSSPALSERGQVLAMRGISVHMDRAEDDDDDRMSIDEEAPAYRRCRTPPPPEGSDNAAWLRKFAALQHSPFQELVERETRKALEQRGIWDPMSIDQGNCKVVGVDCIHCDVRNTADPHHLHVRHNCDPGFHNVEYVPLQGGRQSQARAWPTGSQARRP</sequence>
<proteinExistence type="predicted"/>